<keyword evidence="2" id="KW-1185">Reference proteome</keyword>
<dbReference type="EMBL" id="RBAL01000007">
    <property type="protein sequence ID" value="RKN41874.1"/>
    <property type="molecule type" value="Genomic_DNA"/>
</dbReference>
<sequence>MSWLNEPPSWSVEDGRLTATTGPETDFWRETFYGFVRDDGHFLYREVHGDFTAQVTLSGDYETLYDQSGLMVRGDRRTWLKTGVEFTDGLPHLSAVLTREHSDWSVVPLPELPGPEGTLTLRVTRHGAALLVQYLRPDGRWQLLRLGHLPLGEVSRVGVMCCSPERGGFTARFTGFSVGDPIERRLHE</sequence>
<dbReference type="Gene3D" id="2.60.120.200">
    <property type="match status" value="1"/>
</dbReference>
<dbReference type="AlphaFoldDB" id="A0A3A9Z1W1"/>
<dbReference type="SUPFAM" id="SSF49899">
    <property type="entry name" value="Concanavalin A-like lectins/glucanases"/>
    <property type="match status" value="1"/>
</dbReference>
<name>A0A3A9Z1W1_9ACTN</name>
<dbReference type="PIRSF" id="PIRSF022704">
    <property type="entry name" value="UCP022704"/>
    <property type="match status" value="1"/>
</dbReference>
<dbReference type="OrthoDB" id="9814707at2"/>
<evidence type="ECO:0000313" key="2">
    <source>
        <dbReference type="Proteomes" id="UP000272474"/>
    </source>
</evidence>
<dbReference type="PANTHER" id="PTHR35332">
    <property type="entry name" value="REGULATION OF ENOLASE PROTEIN 1"/>
    <property type="match status" value="1"/>
</dbReference>
<dbReference type="InterPro" id="IPR015987">
    <property type="entry name" value="UCP022704"/>
</dbReference>
<dbReference type="PANTHER" id="PTHR35332:SF2">
    <property type="entry name" value="REGULATION OF ENOLASE PROTEIN 1"/>
    <property type="match status" value="1"/>
</dbReference>
<dbReference type="Pfam" id="PF07081">
    <property type="entry name" value="DUF1349"/>
    <property type="match status" value="1"/>
</dbReference>
<dbReference type="InterPro" id="IPR013320">
    <property type="entry name" value="ConA-like_dom_sf"/>
</dbReference>
<protein>
    <submittedName>
        <fullName evidence="1">DUF1349 domain-containing protein</fullName>
    </submittedName>
</protein>
<evidence type="ECO:0000313" key="1">
    <source>
        <dbReference type="EMBL" id="RKN41874.1"/>
    </source>
</evidence>
<gene>
    <name evidence="1" type="ORF">D7294_14190</name>
</gene>
<reference evidence="1 2" key="1">
    <citation type="journal article" date="2014" name="Int. J. Syst. Evol. Microbiol.">
        <title>Streptomyces hoynatensis sp. nov., isolated from deep marine sediment.</title>
        <authorList>
            <person name="Veyisoglu A."/>
            <person name="Sahin N."/>
        </authorList>
    </citation>
    <scope>NUCLEOTIDE SEQUENCE [LARGE SCALE GENOMIC DNA]</scope>
    <source>
        <strain evidence="1 2">KCTC 29097</strain>
    </source>
</reference>
<organism evidence="1 2">
    <name type="scientific">Streptomyces hoynatensis</name>
    <dbReference type="NCBI Taxonomy" id="1141874"/>
    <lineage>
        <taxon>Bacteria</taxon>
        <taxon>Bacillati</taxon>
        <taxon>Actinomycetota</taxon>
        <taxon>Actinomycetes</taxon>
        <taxon>Kitasatosporales</taxon>
        <taxon>Streptomycetaceae</taxon>
        <taxon>Streptomyces</taxon>
    </lineage>
</organism>
<proteinExistence type="predicted"/>
<dbReference type="InterPro" id="IPR009784">
    <property type="entry name" value="DUF1349"/>
</dbReference>
<accession>A0A3A9Z1W1</accession>
<dbReference type="Proteomes" id="UP000272474">
    <property type="component" value="Unassembled WGS sequence"/>
</dbReference>
<comment type="caution">
    <text evidence="1">The sequence shown here is derived from an EMBL/GenBank/DDBJ whole genome shotgun (WGS) entry which is preliminary data.</text>
</comment>